<keyword evidence="7" id="KW-1185">Reference proteome</keyword>
<sequence length="334" mass="36841">MRDWRLYGKKVLVFAVVLLLFSSMGLLNGGTSFAASGFYVSGTSLKDANGNTLVMRGVNNPHIWFDTQAYQALDTIAATKSNTVRIVWQTNGSAQRLEEIINRAKQLKLISVVELHDVTGSNDANRLNDMARYFAQPAVKKVLADNQKYVLVNIANEWGDHNLTDAAWRDAYKTAITTLRNAGLPNTIVIDGSGWGQYASPIKAHGVELLQHDPNHNLLFSVHMYANYNDSSKIGSELQAMKDKGLAVIVGEFGYNYNNGNNNLGTTVNPYEVMKQSQARGIGYLAWSWTGNNSENAWLDLVNSSDWKTPTAWGNIILNDANGIKNTSKTASVY</sequence>
<dbReference type="PATRIC" id="fig|159743.3.peg.181"/>
<keyword evidence="3 4" id="KW-0326">Glycosidase</keyword>
<evidence type="ECO:0000256" key="1">
    <source>
        <dbReference type="ARBA" id="ARBA00005641"/>
    </source>
</evidence>
<evidence type="ECO:0000313" key="6">
    <source>
        <dbReference type="EMBL" id="KJD47517.1"/>
    </source>
</evidence>
<dbReference type="GO" id="GO:0004553">
    <property type="term" value="F:hydrolase activity, hydrolyzing O-glycosyl compounds"/>
    <property type="evidence" value="ECO:0007669"/>
    <property type="project" value="InterPro"/>
</dbReference>
<dbReference type="EMBL" id="JTHP01000001">
    <property type="protein sequence ID" value="KJD47517.1"/>
    <property type="molecule type" value="Genomic_DNA"/>
</dbReference>
<evidence type="ECO:0000256" key="2">
    <source>
        <dbReference type="ARBA" id="ARBA00022801"/>
    </source>
</evidence>
<dbReference type="GO" id="GO:0009251">
    <property type="term" value="P:glucan catabolic process"/>
    <property type="evidence" value="ECO:0007669"/>
    <property type="project" value="TreeGrafter"/>
</dbReference>
<protein>
    <submittedName>
        <fullName evidence="6">Endoglucanase</fullName>
    </submittedName>
</protein>
<evidence type="ECO:0000313" key="7">
    <source>
        <dbReference type="Proteomes" id="UP000032534"/>
    </source>
</evidence>
<dbReference type="InterPro" id="IPR017853">
    <property type="entry name" value="GH"/>
</dbReference>
<evidence type="ECO:0000256" key="3">
    <source>
        <dbReference type="ARBA" id="ARBA00023295"/>
    </source>
</evidence>
<dbReference type="RefSeq" id="WP_044644309.1">
    <property type="nucleotide sequence ID" value="NZ_JTHP01000001.1"/>
</dbReference>
<dbReference type="Pfam" id="PF00150">
    <property type="entry name" value="Cellulase"/>
    <property type="match status" value="1"/>
</dbReference>
<dbReference type="InterPro" id="IPR001547">
    <property type="entry name" value="Glyco_hydro_5"/>
</dbReference>
<comment type="similarity">
    <text evidence="1 4">Belongs to the glycosyl hydrolase 5 (cellulase A) family.</text>
</comment>
<keyword evidence="2 4" id="KW-0378">Hydrolase</keyword>
<reference evidence="6 7" key="1">
    <citation type="submission" date="2014-11" db="EMBL/GenBank/DDBJ databases">
        <title>Draft Genome Sequences of Paenibacillus polymyxa NRRL B-30509 and Paenibacillus terrae NRRL B-30644, Strains from a Poultry Environment that Produce Tridecaptin A and Paenicidins.</title>
        <authorList>
            <person name="van Belkum M.J."/>
            <person name="Lohans C.T."/>
            <person name="Vederas J.C."/>
        </authorList>
    </citation>
    <scope>NUCLEOTIDE SEQUENCE [LARGE SCALE GENOMIC DNA]</scope>
    <source>
        <strain evidence="6 7">NRRL B-30644</strain>
    </source>
</reference>
<accession>A0A0D7XBB6</accession>
<dbReference type="Proteomes" id="UP000032534">
    <property type="component" value="Unassembled WGS sequence"/>
</dbReference>
<dbReference type="PANTHER" id="PTHR34142:SF1">
    <property type="entry name" value="GLYCOSIDE HYDROLASE FAMILY 5 DOMAIN-CONTAINING PROTEIN"/>
    <property type="match status" value="1"/>
</dbReference>
<feature type="domain" description="Glycoside hydrolase family 5" evidence="5">
    <location>
        <begin position="47"/>
        <end position="292"/>
    </location>
</feature>
<organism evidence="6 7">
    <name type="scientific">Paenibacillus terrae</name>
    <dbReference type="NCBI Taxonomy" id="159743"/>
    <lineage>
        <taxon>Bacteria</taxon>
        <taxon>Bacillati</taxon>
        <taxon>Bacillota</taxon>
        <taxon>Bacilli</taxon>
        <taxon>Bacillales</taxon>
        <taxon>Paenibacillaceae</taxon>
        <taxon>Paenibacillus</taxon>
    </lineage>
</organism>
<dbReference type="SUPFAM" id="SSF51445">
    <property type="entry name" value="(Trans)glycosidases"/>
    <property type="match status" value="1"/>
</dbReference>
<proteinExistence type="inferred from homology"/>
<comment type="caution">
    <text evidence="6">The sequence shown here is derived from an EMBL/GenBank/DDBJ whole genome shotgun (WGS) entry which is preliminary data.</text>
</comment>
<dbReference type="Gene3D" id="3.20.20.80">
    <property type="entry name" value="Glycosidases"/>
    <property type="match status" value="1"/>
</dbReference>
<gene>
    <name evidence="6" type="ORF">QD47_00770</name>
</gene>
<dbReference type="PANTHER" id="PTHR34142">
    <property type="entry name" value="ENDO-BETA-1,4-GLUCANASE A"/>
    <property type="match status" value="1"/>
</dbReference>
<dbReference type="OrthoDB" id="220114at2"/>
<dbReference type="AlphaFoldDB" id="A0A0D7XBB6"/>
<evidence type="ECO:0000259" key="5">
    <source>
        <dbReference type="Pfam" id="PF00150"/>
    </source>
</evidence>
<name>A0A0D7XBB6_9BACL</name>
<evidence type="ECO:0000256" key="4">
    <source>
        <dbReference type="RuleBase" id="RU361153"/>
    </source>
</evidence>